<proteinExistence type="predicted"/>
<evidence type="ECO:0000256" key="3">
    <source>
        <dbReference type="ARBA" id="ARBA00022989"/>
    </source>
</evidence>
<protein>
    <submittedName>
        <fullName evidence="8">Major facilitator superfamily-domain-containing protein</fullName>
    </submittedName>
</protein>
<evidence type="ECO:0000256" key="5">
    <source>
        <dbReference type="SAM" id="MobiDB-lite"/>
    </source>
</evidence>
<feature type="transmembrane region" description="Helical" evidence="6">
    <location>
        <begin position="86"/>
        <end position="105"/>
    </location>
</feature>
<dbReference type="SUPFAM" id="SSF103473">
    <property type="entry name" value="MFS general substrate transporter"/>
    <property type="match status" value="1"/>
</dbReference>
<reference evidence="8 9" key="1">
    <citation type="submission" date="2024-07" db="EMBL/GenBank/DDBJ databases">
        <title>Section-level genome sequencing and comparative genomics of Aspergillus sections Usti and Cavernicolus.</title>
        <authorList>
            <consortium name="Lawrence Berkeley National Laboratory"/>
            <person name="Nybo J.L."/>
            <person name="Vesth T.C."/>
            <person name="Theobald S."/>
            <person name="Frisvad J.C."/>
            <person name="Larsen T.O."/>
            <person name="Kjaerboelling I."/>
            <person name="Rothschild-Mancinelli K."/>
            <person name="Lyhne E.K."/>
            <person name="Kogle M.E."/>
            <person name="Barry K."/>
            <person name="Clum A."/>
            <person name="Na H."/>
            <person name="Ledsgaard L."/>
            <person name="Lin J."/>
            <person name="Lipzen A."/>
            <person name="Kuo A."/>
            <person name="Riley R."/>
            <person name="Mondo S."/>
            <person name="LaButti K."/>
            <person name="Haridas S."/>
            <person name="Pangalinan J."/>
            <person name="Salamov A.A."/>
            <person name="Simmons B.A."/>
            <person name="Magnuson J.K."/>
            <person name="Chen J."/>
            <person name="Drula E."/>
            <person name="Henrissat B."/>
            <person name="Wiebenga A."/>
            <person name="Lubbers R.J."/>
            <person name="Gomes A.C."/>
            <person name="Makela M.R."/>
            <person name="Stajich J."/>
            <person name="Grigoriev I.V."/>
            <person name="Mortensen U.H."/>
            <person name="De vries R.P."/>
            <person name="Baker S.E."/>
            <person name="Andersen M.R."/>
        </authorList>
    </citation>
    <scope>NUCLEOTIDE SEQUENCE [LARGE SCALE GENOMIC DNA]</scope>
    <source>
        <strain evidence="8 9">CBS 600.67</strain>
    </source>
</reference>
<dbReference type="EMBL" id="JBFXLS010000003">
    <property type="protein sequence ID" value="KAL2833703.1"/>
    <property type="molecule type" value="Genomic_DNA"/>
</dbReference>
<dbReference type="CDD" id="cd17476">
    <property type="entry name" value="MFS_Amf1_MDR_like"/>
    <property type="match status" value="1"/>
</dbReference>
<feature type="transmembrane region" description="Helical" evidence="6">
    <location>
        <begin position="486"/>
        <end position="506"/>
    </location>
</feature>
<comment type="subcellular location">
    <subcellularLocation>
        <location evidence="1">Membrane</location>
        <topology evidence="1">Multi-pass membrane protein</topology>
    </subcellularLocation>
</comment>
<feature type="transmembrane region" description="Helical" evidence="6">
    <location>
        <begin position="207"/>
        <end position="227"/>
    </location>
</feature>
<feature type="compositionally biased region" description="Low complexity" evidence="5">
    <location>
        <begin position="1"/>
        <end position="15"/>
    </location>
</feature>
<sequence length="521" mass="56390">MVSEEPSLSSPASLKDSSEPSEEPRPLEPTKTNQSLADTFSLPRETTFIITVCMSQFITQANVGICLSPLDIIGADFGLVNQQGKLSWFLAGYSLTVGTFILVFGRCGDLFGYHRMFIIGFLWLALWSLIAGLSVYSNYILFIFARVLQGLGPAMLLPNGLAILGATYAPGRKKDMVFALFGAMAPNGAIIGAVFAALFSQLAWWPWTYWSMAIVSVVFAGVGFLVIEPIRHERNDDKESGEGVWVALDVPGAVAGITGLVLVNIAWNQAPTVSWGEPYVIVLLIVGVLFLGAFFVIEFRFAKHPLIPFHAFSTDVSFVLACIATGWGCFGTWIFYSWRFLLDIRGVTPLLASAQFAPPGVSGLVAAFVTGYLMSRIRPAWIMCMSLSAFTLGTVLITIAPVDQTYWALTFVSLVVIPWGMDMSFPAATLILSNAVPREHQGLAASLVTTVVNYSISLSLGFAGTIESQITSGETKEERLKGYRGALYFAIGLGGLGMGVSAVYAARSYMKTSRRRGDGDI</sequence>
<evidence type="ECO:0000313" key="8">
    <source>
        <dbReference type="EMBL" id="KAL2833703.1"/>
    </source>
</evidence>
<evidence type="ECO:0000256" key="1">
    <source>
        <dbReference type="ARBA" id="ARBA00004141"/>
    </source>
</evidence>
<evidence type="ECO:0000259" key="7">
    <source>
        <dbReference type="PROSITE" id="PS50850"/>
    </source>
</evidence>
<keyword evidence="9" id="KW-1185">Reference proteome</keyword>
<dbReference type="Gene3D" id="1.20.1250.20">
    <property type="entry name" value="MFS general substrate transporter like domains"/>
    <property type="match status" value="1"/>
</dbReference>
<feature type="transmembrane region" description="Helical" evidence="6">
    <location>
        <begin position="176"/>
        <end position="201"/>
    </location>
</feature>
<feature type="transmembrane region" description="Helical" evidence="6">
    <location>
        <begin position="406"/>
        <end position="432"/>
    </location>
</feature>
<feature type="transmembrane region" description="Helical" evidence="6">
    <location>
        <begin position="318"/>
        <end position="336"/>
    </location>
</feature>
<gene>
    <name evidence="8" type="ORF">BDW59DRAFT_156500</name>
</gene>
<keyword evidence="4 6" id="KW-0472">Membrane</keyword>
<feature type="compositionally biased region" description="Basic and acidic residues" evidence="5">
    <location>
        <begin position="16"/>
        <end position="28"/>
    </location>
</feature>
<dbReference type="InterPro" id="IPR036259">
    <property type="entry name" value="MFS_trans_sf"/>
</dbReference>
<evidence type="ECO:0000313" key="9">
    <source>
        <dbReference type="Proteomes" id="UP001610335"/>
    </source>
</evidence>
<keyword evidence="2 6" id="KW-0812">Transmembrane</keyword>
<dbReference type="Pfam" id="PF07690">
    <property type="entry name" value="MFS_1"/>
    <property type="match status" value="1"/>
</dbReference>
<accession>A0ABR4J0Y0</accession>
<dbReference type="Proteomes" id="UP001610335">
    <property type="component" value="Unassembled WGS sequence"/>
</dbReference>
<feature type="domain" description="Major facilitator superfamily (MFS) profile" evidence="7">
    <location>
        <begin position="48"/>
        <end position="509"/>
    </location>
</feature>
<dbReference type="PROSITE" id="PS50850">
    <property type="entry name" value="MFS"/>
    <property type="match status" value="1"/>
</dbReference>
<feature type="region of interest" description="Disordered" evidence="5">
    <location>
        <begin position="1"/>
        <end position="33"/>
    </location>
</feature>
<feature type="transmembrane region" description="Helical" evidence="6">
    <location>
        <begin position="248"/>
        <end position="267"/>
    </location>
</feature>
<dbReference type="InterPro" id="IPR020846">
    <property type="entry name" value="MFS_dom"/>
</dbReference>
<feature type="transmembrane region" description="Helical" evidence="6">
    <location>
        <begin position="279"/>
        <end position="297"/>
    </location>
</feature>
<feature type="transmembrane region" description="Helical" evidence="6">
    <location>
        <begin position="117"/>
        <end position="145"/>
    </location>
</feature>
<comment type="caution">
    <text evidence="8">The sequence shown here is derived from an EMBL/GenBank/DDBJ whole genome shotgun (WGS) entry which is preliminary data.</text>
</comment>
<feature type="transmembrane region" description="Helical" evidence="6">
    <location>
        <begin position="444"/>
        <end position="466"/>
    </location>
</feature>
<dbReference type="PANTHER" id="PTHR42718">
    <property type="entry name" value="MAJOR FACILITATOR SUPERFAMILY MULTIDRUG TRANSPORTER MFSC"/>
    <property type="match status" value="1"/>
</dbReference>
<organism evidence="8 9">
    <name type="scientific">Aspergillus cavernicola</name>
    <dbReference type="NCBI Taxonomy" id="176166"/>
    <lineage>
        <taxon>Eukaryota</taxon>
        <taxon>Fungi</taxon>
        <taxon>Dikarya</taxon>
        <taxon>Ascomycota</taxon>
        <taxon>Pezizomycotina</taxon>
        <taxon>Eurotiomycetes</taxon>
        <taxon>Eurotiomycetidae</taxon>
        <taxon>Eurotiales</taxon>
        <taxon>Aspergillaceae</taxon>
        <taxon>Aspergillus</taxon>
        <taxon>Aspergillus subgen. Nidulantes</taxon>
    </lineage>
</organism>
<feature type="transmembrane region" description="Helical" evidence="6">
    <location>
        <begin position="380"/>
        <end position="400"/>
    </location>
</feature>
<evidence type="ECO:0000256" key="4">
    <source>
        <dbReference type="ARBA" id="ARBA00023136"/>
    </source>
</evidence>
<feature type="transmembrane region" description="Helical" evidence="6">
    <location>
        <begin position="151"/>
        <end position="169"/>
    </location>
</feature>
<name>A0ABR4J0Y0_9EURO</name>
<evidence type="ECO:0000256" key="2">
    <source>
        <dbReference type="ARBA" id="ARBA00022692"/>
    </source>
</evidence>
<dbReference type="InterPro" id="IPR011701">
    <property type="entry name" value="MFS"/>
</dbReference>
<evidence type="ECO:0000256" key="6">
    <source>
        <dbReference type="SAM" id="Phobius"/>
    </source>
</evidence>
<keyword evidence="3 6" id="KW-1133">Transmembrane helix</keyword>
<dbReference type="PANTHER" id="PTHR42718:SF41">
    <property type="entry name" value="MFS TRANSPORTER OF UNKOWN SPECIFICITY (AFU_ORTHOLOGUE AFUA_5G09940)-RELATED"/>
    <property type="match status" value="1"/>
</dbReference>
<feature type="transmembrane region" description="Helical" evidence="6">
    <location>
        <begin position="356"/>
        <end position="373"/>
    </location>
</feature>
<dbReference type="Gene3D" id="1.20.1720.10">
    <property type="entry name" value="Multidrug resistance protein D"/>
    <property type="match status" value="1"/>
</dbReference>